<dbReference type="Pfam" id="PF13375">
    <property type="entry name" value="RnfC_N"/>
    <property type="match status" value="1"/>
</dbReference>
<gene>
    <name evidence="9" type="ORF">IAB63_07195</name>
</gene>
<evidence type="ECO:0000256" key="3">
    <source>
        <dbReference type="ARBA" id="ARBA00022723"/>
    </source>
</evidence>
<dbReference type="SUPFAM" id="SSF46548">
    <property type="entry name" value="alpha-helical ferredoxin"/>
    <property type="match status" value="1"/>
</dbReference>
<dbReference type="InterPro" id="IPR019554">
    <property type="entry name" value="Soluble_ligand-bd"/>
</dbReference>
<dbReference type="InterPro" id="IPR010208">
    <property type="entry name" value="Ion_transpt_RnfC/RsxC"/>
</dbReference>
<keyword evidence="3" id="KW-0479">Metal-binding</keyword>
<dbReference type="InterPro" id="IPR037225">
    <property type="entry name" value="Nuo51_FMN-bd_sf"/>
</dbReference>
<dbReference type="Pfam" id="PF10531">
    <property type="entry name" value="SLBB"/>
    <property type="match status" value="1"/>
</dbReference>
<dbReference type="AlphaFoldDB" id="A0A9D1KW99"/>
<keyword evidence="5" id="KW-0249">Electron transport</keyword>
<keyword evidence="6" id="KW-0408">Iron</keyword>
<dbReference type="EMBL" id="DVLT01000045">
    <property type="protein sequence ID" value="HIU03021.1"/>
    <property type="molecule type" value="Genomic_DNA"/>
</dbReference>
<dbReference type="InterPro" id="IPR009051">
    <property type="entry name" value="Helical_ferredxn"/>
</dbReference>
<keyword evidence="7" id="KW-0411">Iron-sulfur</keyword>
<dbReference type="PROSITE" id="PS00198">
    <property type="entry name" value="4FE4S_FER_1"/>
    <property type="match status" value="1"/>
</dbReference>
<reference evidence="9" key="2">
    <citation type="journal article" date="2021" name="PeerJ">
        <title>Extensive microbial diversity within the chicken gut microbiome revealed by metagenomics and culture.</title>
        <authorList>
            <person name="Gilroy R."/>
            <person name="Ravi A."/>
            <person name="Getino M."/>
            <person name="Pursley I."/>
            <person name="Horton D.L."/>
            <person name="Alikhan N.F."/>
            <person name="Baker D."/>
            <person name="Gharbi K."/>
            <person name="Hall N."/>
            <person name="Watson M."/>
            <person name="Adriaenssens E.M."/>
            <person name="Foster-Nyarko E."/>
            <person name="Jarju S."/>
            <person name="Secka A."/>
            <person name="Antonio M."/>
            <person name="Oren A."/>
            <person name="Chaudhuri R.R."/>
            <person name="La Ragione R."/>
            <person name="Hildebrand F."/>
            <person name="Pallen M.J."/>
        </authorList>
    </citation>
    <scope>NUCLEOTIDE SEQUENCE</scope>
    <source>
        <strain evidence="9">CHK187-14744</strain>
    </source>
</reference>
<dbReference type="InterPro" id="IPR026902">
    <property type="entry name" value="RnfC_N"/>
</dbReference>
<organism evidence="9 10">
    <name type="scientific">Candidatus Onthocola gallistercoris</name>
    <dbReference type="NCBI Taxonomy" id="2840876"/>
    <lineage>
        <taxon>Bacteria</taxon>
        <taxon>Bacillati</taxon>
        <taxon>Bacillota</taxon>
        <taxon>Bacilli</taxon>
        <taxon>Candidatus Onthocola</taxon>
    </lineage>
</organism>
<feature type="domain" description="4Fe-4S ferredoxin-type" evidence="8">
    <location>
        <begin position="245"/>
        <end position="276"/>
    </location>
</feature>
<proteinExistence type="predicted"/>
<sequence>MDLLKCIEDAGIVGCGGAGFPTHVKYKGAKVEYLIINGAECEPLLRTDRYLMIHQADRIVAAVEAVGELLEAKFCKIALKHTYKEEIKALEEAIKGRQSRVELALLGSFYPAGDEQTIVYEVSGRVVPPAGIPLNVGCVVSNVATMLCVSEAMEGVPFTEKYLTVTGEVAHPVIVKVPVGTSFDDCIALAGGTKRSRYFIVSGGPMMGKRLTMEEAHQAVVTKTTSGILVLPEDGQIAQKTEITLQHMFNRAKSACIQCRYCTDMCPRHLLGYPLAPNKIMRKLGISSDIKSMLDDPDVQNAALCCECGICEDYACPMGLQPKRVNQQVKAALREAGIRYQRPEGAVYTPDPNRDGRKIPAKRVAARVGVGPWADLKIDELVEGQPNRVEIPVSMHIGAPSQPVVNAGDTVTKGQLIAKCPEGAMGANIHASIDGKVASVGQTIVIERIG</sequence>
<evidence type="ECO:0000256" key="4">
    <source>
        <dbReference type="ARBA" id="ARBA00022737"/>
    </source>
</evidence>
<dbReference type="SUPFAM" id="SSF142019">
    <property type="entry name" value="Nqo1 FMN-binding domain-like"/>
    <property type="match status" value="1"/>
</dbReference>
<dbReference type="Gene3D" id="3.40.50.11540">
    <property type="entry name" value="NADH-ubiquinone oxidoreductase 51kDa subunit"/>
    <property type="match status" value="1"/>
</dbReference>
<evidence type="ECO:0000313" key="9">
    <source>
        <dbReference type="EMBL" id="HIU03021.1"/>
    </source>
</evidence>
<accession>A0A9D1KW99</accession>
<reference evidence="9" key="1">
    <citation type="submission" date="2020-10" db="EMBL/GenBank/DDBJ databases">
        <authorList>
            <person name="Gilroy R."/>
        </authorList>
    </citation>
    <scope>NUCLEOTIDE SEQUENCE</scope>
    <source>
        <strain evidence="9">CHK187-14744</strain>
    </source>
</reference>
<comment type="caution">
    <text evidence="9">The sequence shown here is derived from an EMBL/GenBank/DDBJ whole genome shotgun (WGS) entry which is preliminary data.</text>
</comment>
<dbReference type="Proteomes" id="UP000824164">
    <property type="component" value="Unassembled WGS sequence"/>
</dbReference>
<evidence type="ECO:0000256" key="6">
    <source>
        <dbReference type="ARBA" id="ARBA00023004"/>
    </source>
</evidence>
<keyword evidence="2" id="KW-0004">4Fe-4S</keyword>
<dbReference type="PROSITE" id="PS51379">
    <property type="entry name" value="4FE4S_FER_2"/>
    <property type="match status" value="2"/>
</dbReference>
<feature type="domain" description="4Fe-4S ferredoxin-type" evidence="8">
    <location>
        <begin position="295"/>
        <end position="326"/>
    </location>
</feature>
<dbReference type="Gene3D" id="3.10.20.600">
    <property type="match status" value="1"/>
</dbReference>
<dbReference type="GO" id="GO:0009055">
    <property type="term" value="F:electron transfer activity"/>
    <property type="evidence" value="ECO:0007669"/>
    <property type="project" value="InterPro"/>
</dbReference>
<dbReference type="Pfam" id="PF13534">
    <property type="entry name" value="Fer4_17"/>
    <property type="match status" value="1"/>
</dbReference>
<dbReference type="PIRSF" id="PIRSF036408">
    <property type="entry name" value="PduS_prd"/>
    <property type="match status" value="1"/>
</dbReference>
<dbReference type="Pfam" id="PF01512">
    <property type="entry name" value="Complex1_51K"/>
    <property type="match status" value="1"/>
</dbReference>
<evidence type="ECO:0000256" key="5">
    <source>
        <dbReference type="ARBA" id="ARBA00022982"/>
    </source>
</evidence>
<dbReference type="GO" id="GO:0016020">
    <property type="term" value="C:membrane"/>
    <property type="evidence" value="ECO:0007669"/>
    <property type="project" value="InterPro"/>
</dbReference>
<keyword evidence="4" id="KW-0677">Repeat</keyword>
<dbReference type="GO" id="GO:0051539">
    <property type="term" value="F:4 iron, 4 sulfur cluster binding"/>
    <property type="evidence" value="ECO:0007669"/>
    <property type="project" value="UniProtKB-KW"/>
</dbReference>
<dbReference type="InterPro" id="IPR011538">
    <property type="entry name" value="Nuo51_FMN-bd"/>
</dbReference>
<dbReference type="GO" id="GO:0046872">
    <property type="term" value="F:metal ion binding"/>
    <property type="evidence" value="ECO:0007669"/>
    <property type="project" value="UniProtKB-KW"/>
</dbReference>
<dbReference type="InterPro" id="IPR017054">
    <property type="entry name" value="PduS"/>
</dbReference>
<dbReference type="PANTHER" id="PTHR43034">
    <property type="entry name" value="ION-TRANSLOCATING OXIDOREDUCTASE COMPLEX SUBUNIT C"/>
    <property type="match status" value="1"/>
</dbReference>
<dbReference type="SUPFAM" id="SSF142984">
    <property type="entry name" value="Nqo1 middle domain-like"/>
    <property type="match status" value="1"/>
</dbReference>
<protein>
    <submittedName>
        <fullName evidence="9">4Fe-4S dicluster domain-containing protein</fullName>
    </submittedName>
</protein>
<dbReference type="InterPro" id="IPR017900">
    <property type="entry name" value="4Fe4S_Fe_S_CS"/>
</dbReference>
<dbReference type="Gene3D" id="1.10.1060.10">
    <property type="entry name" value="Alpha-helical ferredoxin"/>
    <property type="match status" value="1"/>
</dbReference>
<evidence type="ECO:0000256" key="1">
    <source>
        <dbReference type="ARBA" id="ARBA00022448"/>
    </source>
</evidence>
<keyword evidence="1" id="KW-0813">Transport</keyword>
<evidence type="ECO:0000259" key="8">
    <source>
        <dbReference type="PROSITE" id="PS51379"/>
    </source>
</evidence>
<dbReference type="PANTHER" id="PTHR43034:SF2">
    <property type="entry name" value="ION-TRANSLOCATING OXIDOREDUCTASE COMPLEX SUBUNIT C"/>
    <property type="match status" value="1"/>
</dbReference>
<name>A0A9D1KW99_9FIRM</name>
<evidence type="ECO:0000256" key="7">
    <source>
        <dbReference type="ARBA" id="ARBA00023014"/>
    </source>
</evidence>
<evidence type="ECO:0000313" key="10">
    <source>
        <dbReference type="Proteomes" id="UP000824164"/>
    </source>
</evidence>
<evidence type="ECO:0000256" key="2">
    <source>
        <dbReference type="ARBA" id="ARBA00022485"/>
    </source>
</evidence>
<dbReference type="InterPro" id="IPR017896">
    <property type="entry name" value="4Fe4S_Fe-S-bd"/>
</dbReference>